<dbReference type="AlphaFoldDB" id="A0AAN5LCN1"/>
<dbReference type="InterPro" id="IPR052985">
    <property type="entry name" value="CoA-trans_III_biosynth/detox"/>
</dbReference>
<dbReference type="Gene3D" id="3.30.1540.10">
    <property type="entry name" value="formyl-coa transferase, domain 3"/>
    <property type="match status" value="1"/>
</dbReference>
<reference evidence="1" key="1">
    <citation type="journal article" date="2018" name="Genome Biol.">
        <title>SKESA: strategic k-mer extension for scrupulous assemblies.</title>
        <authorList>
            <person name="Souvorov A."/>
            <person name="Agarwala R."/>
            <person name="Lipman D.J."/>
        </authorList>
    </citation>
    <scope>NUCLEOTIDE SEQUENCE</scope>
    <source>
        <strain evidence="1">R404</strain>
    </source>
</reference>
<accession>A0AAN5LCN1</accession>
<dbReference type="Gene3D" id="3.40.50.10540">
    <property type="entry name" value="Crotonobetainyl-coa:carnitine coa-transferase, domain 1"/>
    <property type="match status" value="2"/>
</dbReference>
<protein>
    <recommendedName>
        <fullName evidence="3">Carnitine dehydratase</fullName>
    </recommendedName>
</protein>
<proteinExistence type="predicted"/>
<name>A0AAN5LCN1_KLEOX</name>
<evidence type="ECO:0008006" key="3">
    <source>
        <dbReference type="Google" id="ProtNLM"/>
    </source>
</evidence>
<evidence type="ECO:0000313" key="2">
    <source>
        <dbReference type="Proteomes" id="UP000856143"/>
    </source>
</evidence>
<reference evidence="1" key="2">
    <citation type="submission" date="2020-11" db="EMBL/GenBank/DDBJ databases">
        <authorList>
            <consortium name="NCBI Pathogen Detection Project"/>
        </authorList>
    </citation>
    <scope>NUCLEOTIDE SEQUENCE</scope>
    <source>
        <strain evidence="1">R404</strain>
    </source>
</reference>
<dbReference type="InterPro" id="IPR044855">
    <property type="entry name" value="CoA-Trfase_III_dom3_sf"/>
</dbReference>
<organism evidence="1 2">
    <name type="scientific">Klebsiella oxytoca</name>
    <dbReference type="NCBI Taxonomy" id="571"/>
    <lineage>
        <taxon>Bacteria</taxon>
        <taxon>Pseudomonadati</taxon>
        <taxon>Pseudomonadota</taxon>
        <taxon>Gammaproteobacteria</taxon>
        <taxon>Enterobacterales</taxon>
        <taxon>Enterobacteriaceae</taxon>
        <taxon>Klebsiella/Raoultella group</taxon>
        <taxon>Klebsiella</taxon>
    </lineage>
</organism>
<dbReference type="InterPro" id="IPR023606">
    <property type="entry name" value="CoA-Trfase_III_dom_1_sf"/>
</dbReference>
<dbReference type="SUPFAM" id="SSF89796">
    <property type="entry name" value="CoA-transferase family III (CaiB/BaiF)"/>
    <property type="match status" value="2"/>
</dbReference>
<dbReference type="PANTHER" id="PTHR48229">
    <property type="entry name" value="CAIB/BAIF FAMILY ENZYME (AFU_ORTHOLOGUE AFUA_1G05360)-RELATED"/>
    <property type="match status" value="1"/>
</dbReference>
<evidence type="ECO:0000313" key="1">
    <source>
        <dbReference type="EMBL" id="HAT1683937.1"/>
    </source>
</evidence>
<dbReference type="Pfam" id="PF02515">
    <property type="entry name" value="CoA_transf_3"/>
    <property type="match status" value="1"/>
</dbReference>
<dbReference type="Proteomes" id="UP000856143">
    <property type="component" value="Unassembled WGS sequence"/>
</dbReference>
<dbReference type="PANTHER" id="PTHR48229:SF1">
    <property type="entry name" value="ALPHA METHYLACYL-COA RACEMASE-RELATED"/>
    <property type="match status" value="1"/>
</dbReference>
<gene>
    <name evidence="1" type="ORF">I8Y21_004698</name>
</gene>
<sequence length="487" mass="53331">MLTSDVISRSLRENGLPHLQALLAVLGIENEVTGNITLTGRDPIIKSPHHLGEASSYTHLCIGIAAAAIWKERTGNNTDISINIFDALNHLHPTHFVQQQGKMINVGAEFVPVNGIFKCKDGQYVMLEAGPPYTKLQRGYQNFFDCGDNKVSYAREIAKWDSFSLEEALSRAGLPVCRAFTSEEWLSQPQGKILSGTPVVEIVKIADGTPVPFEPSTEITAPLQGIKVLDFTHVLAGPRSTRTLAEFGAEVLHISSHQYSDTLSQHLGVDVGKRCAYLDLNSKHDLGKMSELSESADVFTTTYRHSVNERFGLTPEILSERSKNGIIYMSANAYGHTGPWASRPGFDQNAQVVSGFSRREGGAGNPRFSPVFYLADLITGYLAAAGMMAALLRRSREGGSYHVKLSLTRSTMWVQELGLLDINLQGHLPEKDIYDANLVSYDTVYGALRGLASPLIFSHLSLPDVTYIEPYGASKPEWKNSAGFTSV</sequence>
<dbReference type="InterPro" id="IPR003673">
    <property type="entry name" value="CoA-Trfase_fam_III"/>
</dbReference>
<dbReference type="GO" id="GO:0003824">
    <property type="term" value="F:catalytic activity"/>
    <property type="evidence" value="ECO:0007669"/>
    <property type="project" value="InterPro"/>
</dbReference>
<dbReference type="EMBL" id="DACSEO010000078">
    <property type="protein sequence ID" value="HAT1683937.1"/>
    <property type="molecule type" value="Genomic_DNA"/>
</dbReference>
<comment type="caution">
    <text evidence="1">The sequence shown here is derived from an EMBL/GenBank/DDBJ whole genome shotgun (WGS) entry which is preliminary data.</text>
</comment>